<sequence>MLLLLLLLGWMIGSKVVRIYGSHNLCTNLCTILRKNWLRVLPRLQNDARWESAGNGIHFHYCGLWLRISSNRKRGLILLLATIPFRFFFCDRRCNRHAMPRISGRRNTDTIVNYLRTNHVPARVGDDLLRFYGRITGKMWLTRSNNTGPFHSS</sequence>
<protein>
    <submittedName>
        <fullName evidence="2">Putative secreted protein</fullName>
    </submittedName>
</protein>
<accession>A0A2M4DB08</accession>
<organism evidence="2">
    <name type="scientific">Anopheles darlingi</name>
    <name type="common">Mosquito</name>
    <dbReference type="NCBI Taxonomy" id="43151"/>
    <lineage>
        <taxon>Eukaryota</taxon>
        <taxon>Metazoa</taxon>
        <taxon>Ecdysozoa</taxon>
        <taxon>Arthropoda</taxon>
        <taxon>Hexapoda</taxon>
        <taxon>Insecta</taxon>
        <taxon>Pterygota</taxon>
        <taxon>Neoptera</taxon>
        <taxon>Endopterygota</taxon>
        <taxon>Diptera</taxon>
        <taxon>Nematocera</taxon>
        <taxon>Culicoidea</taxon>
        <taxon>Culicidae</taxon>
        <taxon>Anophelinae</taxon>
        <taxon>Anopheles</taxon>
    </lineage>
</organism>
<feature type="chain" id="PRO_5014636875" evidence="1">
    <location>
        <begin position="22"/>
        <end position="153"/>
    </location>
</feature>
<dbReference type="EMBL" id="GGFL01010557">
    <property type="protein sequence ID" value="MBW74735.1"/>
    <property type="molecule type" value="Transcribed_RNA"/>
</dbReference>
<proteinExistence type="predicted"/>
<evidence type="ECO:0000313" key="2">
    <source>
        <dbReference type="EMBL" id="MBW74735.1"/>
    </source>
</evidence>
<dbReference type="AlphaFoldDB" id="A0A2M4DB08"/>
<reference evidence="2" key="1">
    <citation type="submission" date="2018-01" db="EMBL/GenBank/DDBJ databases">
        <title>An insight into the sialome of Amazonian anophelines.</title>
        <authorList>
            <person name="Ribeiro J.M."/>
            <person name="Scarpassa V."/>
            <person name="Calvo E."/>
        </authorList>
    </citation>
    <scope>NUCLEOTIDE SEQUENCE</scope>
</reference>
<keyword evidence="1" id="KW-0732">Signal</keyword>
<name>A0A2M4DB08_ANODA</name>
<feature type="signal peptide" evidence="1">
    <location>
        <begin position="1"/>
        <end position="21"/>
    </location>
</feature>
<evidence type="ECO:0000256" key="1">
    <source>
        <dbReference type="SAM" id="SignalP"/>
    </source>
</evidence>